<dbReference type="PANTHER" id="PTHR43775:SF51">
    <property type="entry name" value="INACTIVE PHENOLPHTHIOCEROL SYNTHESIS POLYKETIDE SYNTHASE TYPE I PKS1-RELATED"/>
    <property type="match status" value="1"/>
</dbReference>
<evidence type="ECO:0000313" key="6">
    <source>
        <dbReference type="EMBL" id="MCT2594857.1"/>
    </source>
</evidence>
<protein>
    <submittedName>
        <fullName evidence="6">Beta-ketoacyl reductase</fullName>
    </submittedName>
</protein>
<dbReference type="RefSeq" id="WP_260222228.1">
    <property type="nucleotide sequence ID" value="NZ_JAJAGO010000038.1"/>
</dbReference>
<keyword evidence="7" id="KW-1185">Reference proteome</keyword>
<evidence type="ECO:0000256" key="1">
    <source>
        <dbReference type="ARBA" id="ARBA00022450"/>
    </source>
</evidence>
<dbReference type="InterPro" id="IPR050091">
    <property type="entry name" value="PKS_NRPS_Biosynth_Enz"/>
</dbReference>
<dbReference type="SMART" id="SM00823">
    <property type="entry name" value="PKS_PP"/>
    <property type="match status" value="1"/>
</dbReference>
<organism evidence="6 7">
    <name type="scientific">Streptomyces gossypii</name>
    <dbReference type="NCBI Taxonomy" id="2883101"/>
    <lineage>
        <taxon>Bacteria</taxon>
        <taxon>Bacillati</taxon>
        <taxon>Actinomycetota</taxon>
        <taxon>Actinomycetes</taxon>
        <taxon>Kitasatosporales</taxon>
        <taxon>Streptomycetaceae</taxon>
        <taxon>Streptomyces</taxon>
    </lineage>
</organism>
<keyword evidence="2" id="KW-0597">Phosphoprotein</keyword>
<keyword evidence="1" id="KW-0596">Phosphopantetheine</keyword>
<dbReference type="PROSITE" id="PS00012">
    <property type="entry name" value="PHOSPHOPANTETHEINE"/>
    <property type="match status" value="1"/>
</dbReference>
<dbReference type="Pfam" id="PF00550">
    <property type="entry name" value="PP-binding"/>
    <property type="match status" value="1"/>
</dbReference>
<dbReference type="Gene3D" id="3.40.50.720">
    <property type="entry name" value="NAD(P)-binding Rossmann-like Domain"/>
    <property type="match status" value="1"/>
</dbReference>
<dbReference type="InterPro" id="IPR009081">
    <property type="entry name" value="PP-bd_ACP"/>
</dbReference>
<dbReference type="Gene3D" id="1.10.1200.10">
    <property type="entry name" value="ACP-like"/>
    <property type="match status" value="1"/>
</dbReference>
<gene>
    <name evidence="6" type="ORF">LHJ74_33950</name>
</gene>
<evidence type="ECO:0000256" key="3">
    <source>
        <dbReference type="ARBA" id="ARBA00022679"/>
    </source>
</evidence>
<dbReference type="PANTHER" id="PTHR43775">
    <property type="entry name" value="FATTY ACID SYNTHASE"/>
    <property type="match status" value="1"/>
</dbReference>
<feature type="non-terminal residue" evidence="6">
    <location>
        <position position="1"/>
    </location>
</feature>
<keyword evidence="3" id="KW-0808">Transferase</keyword>
<dbReference type="Proteomes" id="UP001156389">
    <property type="component" value="Unassembled WGS sequence"/>
</dbReference>
<evidence type="ECO:0000256" key="2">
    <source>
        <dbReference type="ARBA" id="ARBA00022553"/>
    </source>
</evidence>
<sequence>SSAAGVFGAPGQGNYAAANAFLDGLAARRRAEGLVGTSIAWGLWEQASGMTGHLDQQDLARMSRSGFSGLSTEQALGLLDEALGTDQALVVAMRLDVARLRAQAASGSVLPLLQGLVRAPSRRIASAAVDSDGLVRRLVGLSEVEQRRFLSDLVRTQAGGVLGHGSPESIGAGQAFKDIGFDSLTSVELRNRLGAATGLRLPATMVFDYPTPETLAEHIRGELVSSGGNGAAAETRLIEELSRLEAALSTVQPTGDARTALSTRLRALLWKLDDAPNEADSADKQEAIESATSAEMIALMEKELGLN</sequence>
<dbReference type="InterPro" id="IPR036291">
    <property type="entry name" value="NAD(P)-bd_dom_sf"/>
</dbReference>
<dbReference type="InterPro" id="IPR036736">
    <property type="entry name" value="ACP-like_sf"/>
</dbReference>
<dbReference type="EMBL" id="JAJAGO010000038">
    <property type="protein sequence ID" value="MCT2594857.1"/>
    <property type="molecule type" value="Genomic_DNA"/>
</dbReference>
<reference evidence="6 7" key="1">
    <citation type="submission" date="2021-10" db="EMBL/GenBank/DDBJ databases">
        <title>Streptomyces gossypii sp. nov., isolated from soil collected from cotton field.</title>
        <authorList>
            <person name="Ge X."/>
            <person name="Chen X."/>
            <person name="Liu W."/>
        </authorList>
    </citation>
    <scope>NUCLEOTIDE SEQUENCE [LARGE SCALE GENOMIC DNA]</scope>
    <source>
        <strain evidence="6 7">N2-109</strain>
    </source>
</reference>
<evidence type="ECO:0000259" key="5">
    <source>
        <dbReference type="PROSITE" id="PS50075"/>
    </source>
</evidence>
<comment type="caution">
    <text evidence="6">The sequence shown here is derived from an EMBL/GenBank/DDBJ whole genome shotgun (WGS) entry which is preliminary data.</text>
</comment>
<dbReference type="InterPro" id="IPR020806">
    <property type="entry name" value="PKS_PP-bd"/>
</dbReference>
<dbReference type="InterPro" id="IPR013968">
    <property type="entry name" value="PKS_KR"/>
</dbReference>
<feature type="domain" description="Carrier" evidence="5">
    <location>
        <begin position="148"/>
        <end position="223"/>
    </location>
</feature>
<dbReference type="InterPro" id="IPR006162">
    <property type="entry name" value="Ppantetheine_attach_site"/>
</dbReference>
<keyword evidence="4" id="KW-0511">Multifunctional enzyme</keyword>
<dbReference type="SUPFAM" id="SSF51735">
    <property type="entry name" value="NAD(P)-binding Rossmann-fold domains"/>
    <property type="match status" value="1"/>
</dbReference>
<dbReference type="SMART" id="SM01294">
    <property type="entry name" value="PKS_PP_betabranch"/>
    <property type="match status" value="1"/>
</dbReference>
<dbReference type="SUPFAM" id="SSF47336">
    <property type="entry name" value="ACP-like"/>
    <property type="match status" value="1"/>
</dbReference>
<evidence type="ECO:0000313" key="7">
    <source>
        <dbReference type="Proteomes" id="UP001156389"/>
    </source>
</evidence>
<proteinExistence type="predicted"/>
<dbReference type="Pfam" id="PF08659">
    <property type="entry name" value="KR"/>
    <property type="match status" value="1"/>
</dbReference>
<dbReference type="PROSITE" id="PS50075">
    <property type="entry name" value="CARRIER"/>
    <property type="match status" value="1"/>
</dbReference>
<evidence type="ECO:0000256" key="4">
    <source>
        <dbReference type="ARBA" id="ARBA00023268"/>
    </source>
</evidence>
<accession>A0ABT2K3U9</accession>
<name>A0ABT2K3U9_9ACTN</name>